<proteinExistence type="predicted"/>
<dbReference type="InterPro" id="IPR003374">
    <property type="entry name" value="ApbE-like_sf"/>
</dbReference>
<dbReference type="EMBL" id="FUYC01000001">
    <property type="protein sequence ID" value="SKA71706.1"/>
    <property type="molecule type" value="Genomic_DNA"/>
</dbReference>
<protein>
    <recommendedName>
        <fullName evidence="3">ApbE family protein</fullName>
    </recommendedName>
</protein>
<organism evidence="1 2">
    <name type="scientific">Paucidesulfovibrio gracilis DSM 16080</name>
    <dbReference type="NCBI Taxonomy" id="1121449"/>
    <lineage>
        <taxon>Bacteria</taxon>
        <taxon>Pseudomonadati</taxon>
        <taxon>Thermodesulfobacteriota</taxon>
        <taxon>Desulfovibrionia</taxon>
        <taxon>Desulfovibrionales</taxon>
        <taxon>Desulfovibrionaceae</taxon>
        <taxon>Paucidesulfovibrio</taxon>
    </lineage>
</organism>
<dbReference type="SUPFAM" id="SSF143631">
    <property type="entry name" value="ApbE-like"/>
    <property type="match status" value="1"/>
</dbReference>
<evidence type="ECO:0000313" key="2">
    <source>
        <dbReference type="Proteomes" id="UP000190027"/>
    </source>
</evidence>
<accession>A0A1T4W393</accession>
<dbReference type="AlphaFoldDB" id="A0A1T4W393"/>
<dbReference type="Gene3D" id="3.10.520.10">
    <property type="entry name" value="ApbE-like domains"/>
    <property type="match status" value="1"/>
</dbReference>
<dbReference type="RefSeq" id="WP_234990585.1">
    <property type="nucleotide sequence ID" value="NZ_FUYC01000001.1"/>
</dbReference>
<dbReference type="InterPro" id="IPR007183">
    <property type="entry name" value="UPF0280"/>
</dbReference>
<dbReference type="Proteomes" id="UP000190027">
    <property type="component" value="Unassembled WGS sequence"/>
</dbReference>
<evidence type="ECO:0000313" key="1">
    <source>
        <dbReference type="EMBL" id="SKA71706.1"/>
    </source>
</evidence>
<name>A0A1T4W393_9BACT</name>
<gene>
    <name evidence="1" type="ORF">SAMN02745704_00192</name>
</gene>
<keyword evidence="2" id="KW-1185">Reference proteome</keyword>
<dbReference type="PIRSF" id="PIRSF006421">
    <property type="entry name" value="UCP006421"/>
    <property type="match status" value="1"/>
</dbReference>
<reference evidence="1 2" key="1">
    <citation type="submission" date="2017-02" db="EMBL/GenBank/DDBJ databases">
        <authorList>
            <person name="Peterson S.W."/>
        </authorList>
    </citation>
    <scope>NUCLEOTIDE SEQUENCE [LARGE SCALE GENOMIC DNA]</scope>
    <source>
        <strain evidence="1 2">DSM 16080</strain>
    </source>
</reference>
<dbReference type="STRING" id="1121449.SAMN02745704_00192"/>
<sequence length="251" mass="26506">MKRRPRTVHRSPERRYRTESLTRSGEVAFQAAVGQSDLWIVARERLRDPAMEALHRFRGQLTSYLTLHPEFGASLSPVTPLSGAPQLIRGMAEAGRICGVGPMASVAGTIAQAVAEELARLSPDVLVENGGDIYMISTRERTVALLADPASGSRLGLRIDPHAFPLAVCSSSALIGHSLSLGQGELVTVLGKNGALADAAATALCNMLRRAEDVDRVLETAQGWAGNGVCGVFAQGGGKVAAWGDVELVTL</sequence>
<evidence type="ECO:0008006" key="3">
    <source>
        <dbReference type="Google" id="ProtNLM"/>
    </source>
</evidence>
<dbReference type="NCBIfam" id="NF003323">
    <property type="entry name" value="PRK04334.1-3"/>
    <property type="match status" value="1"/>
</dbReference>